<dbReference type="STRING" id="675511.GCA_000341735_02926"/>
<evidence type="ECO:0000256" key="4">
    <source>
        <dbReference type="ARBA" id="ARBA00022692"/>
    </source>
</evidence>
<dbReference type="CDD" id="cd06854">
    <property type="entry name" value="GT_WbpL_WbcO_like"/>
    <property type="match status" value="1"/>
</dbReference>
<feature type="transmembrane region" description="Helical" evidence="8">
    <location>
        <begin position="240"/>
        <end position="258"/>
    </location>
</feature>
<feature type="transmembrane region" description="Helical" evidence="8">
    <location>
        <begin position="289"/>
        <end position="307"/>
    </location>
</feature>
<name>A0A4P9UIH9_METBY</name>
<feature type="transmembrane region" description="Helical" evidence="8">
    <location>
        <begin position="313"/>
        <end position="335"/>
    </location>
</feature>
<dbReference type="GO" id="GO:0046872">
    <property type="term" value="F:metal ion binding"/>
    <property type="evidence" value="ECO:0007669"/>
    <property type="project" value="UniProtKB-KW"/>
</dbReference>
<dbReference type="Proteomes" id="UP000305881">
    <property type="component" value="Chromosome"/>
</dbReference>
<dbReference type="Pfam" id="PF00953">
    <property type="entry name" value="Glycos_transf_4"/>
    <property type="match status" value="1"/>
</dbReference>
<feature type="transmembrane region" description="Helical" evidence="8">
    <location>
        <begin position="74"/>
        <end position="93"/>
    </location>
</feature>
<dbReference type="GO" id="GO:0044038">
    <property type="term" value="P:cell wall macromolecule biosynthetic process"/>
    <property type="evidence" value="ECO:0007669"/>
    <property type="project" value="TreeGrafter"/>
</dbReference>
<evidence type="ECO:0000256" key="8">
    <source>
        <dbReference type="SAM" id="Phobius"/>
    </source>
</evidence>
<feature type="transmembrane region" description="Helical" evidence="8">
    <location>
        <begin position="185"/>
        <end position="203"/>
    </location>
</feature>
<evidence type="ECO:0000256" key="2">
    <source>
        <dbReference type="ARBA" id="ARBA00022475"/>
    </source>
</evidence>
<evidence type="ECO:0000313" key="10">
    <source>
        <dbReference type="Proteomes" id="UP000305881"/>
    </source>
</evidence>
<keyword evidence="7" id="KW-0479">Metal-binding</keyword>
<evidence type="ECO:0000256" key="3">
    <source>
        <dbReference type="ARBA" id="ARBA00022679"/>
    </source>
</evidence>
<evidence type="ECO:0000313" key="9">
    <source>
        <dbReference type="EMBL" id="QCW80884.1"/>
    </source>
</evidence>
<dbReference type="PANTHER" id="PTHR22926">
    <property type="entry name" value="PHOSPHO-N-ACETYLMURAMOYL-PENTAPEPTIDE-TRANSFERASE"/>
    <property type="match status" value="1"/>
</dbReference>
<dbReference type="PANTHER" id="PTHR22926:SF3">
    <property type="entry name" value="UNDECAPRENYL-PHOSPHATE ALPHA-N-ACETYLGLUCOSAMINYL 1-PHOSPHATE TRANSFERASE"/>
    <property type="match status" value="1"/>
</dbReference>
<feature type="transmembrane region" description="Helical" evidence="8">
    <location>
        <begin position="162"/>
        <end position="179"/>
    </location>
</feature>
<dbReference type="GO" id="GO:0005886">
    <property type="term" value="C:plasma membrane"/>
    <property type="evidence" value="ECO:0007669"/>
    <property type="project" value="UniProtKB-SubCell"/>
</dbReference>
<dbReference type="GO" id="GO:0071555">
    <property type="term" value="P:cell wall organization"/>
    <property type="evidence" value="ECO:0007669"/>
    <property type="project" value="TreeGrafter"/>
</dbReference>
<evidence type="ECO:0000256" key="7">
    <source>
        <dbReference type="PIRSR" id="PIRSR600715-1"/>
    </source>
</evidence>
<evidence type="ECO:0000256" key="6">
    <source>
        <dbReference type="ARBA" id="ARBA00023136"/>
    </source>
</evidence>
<feature type="transmembrane region" description="Helical" evidence="8">
    <location>
        <begin position="215"/>
        <end position="234"/>
    </location>
</feature>
<evidence type="ECO:0000256" key="5">
    <source>
        <dbReference type="ARBA" id="ARBA00022989"/>
    </source>
</evidence>
<feature type="transmembrane region" description="Helical" evidence="8">
    <location>
        <begin position="48"/>
        <end position="68"/>
    </location>
</feature>
<keyword evidence="4 8" id="KW-0812">Transmembrane</keyword>
<accession>A0A4P9UIH9</accession>
<dbReference type="EMBL" id="CP035467">
    <property type="protein sequence ID" value="QCW80884.1"/>
    <property type="molecule type" value="Genomic_DNA"/>
</dbReference>
<feature type="binding site" evidence="7">
    <location>
        <position position="214"/>
    </location>
    <ligand>
        <name>Mg(2+)</name>
        <dbReference type="ChEBI" id="CHEBI:18420"/>
    </ligand>
</feature>
<sequence>MVLTIALCLYVFTASYLLTGLIRRYALKKRLIDIPNLRSSHDVPTPRGGGFAVVIVFLSTIIGLTVIYELEADPHTIAVLILSSALIAGIGFWDDHQPLAAKWRFLVHFIAATGALFLLPELPGIQLFSWVLDSSIILFFFYSLMLVWLLNLYNFMDGIDGLAGVEAMTTAGAAVLLLGLQGQMYWALITLLLAACVGGFLVWNWPPAKIFMGDACSGFLGFILGLMALMTSISGGLNMWCWWILMSVFIVDATTTLCRRIMRGEIWYQAHRSHAYQILSRRLNSHKKVTQSVLAINVFWLLPWAYVSVVYEAWAPLICIVAMAPLCVAVLKLGAGTTND</sequence>
<dbReference type="KEGG" id="mbur:EQU24_00390"/>
<organism evidence="9 10">
    <name type="scientific">Methylotuvimicrobium buryatense</name>
    <name type="common">Methylomicrobium buryatense</name>
    <dbReference type="NCBI Taxonomy" id="95641"/>
    <lineage>
        <taxon>Bacteria</taxon>
        <taxon>Pseudomonadati</taxon>
        <taxon>Pseudomonadota</taxon>
        <taxon>Gammaproteobacteria</taxon>
        <taxon>Methylococcales</taxon>
        <taxon>Methylococcaceae</taxon>
        <taxon>Methylotuvimicrobium</taxon>
    </lineage>
</organism>
<comment type="subcellular location">
    <subcellularLocation>
        <location evidence="1">Cell membrane</location>
        <topology evidence="1">Multi-pass membrane protein</topology>
    </subcellularLocation>
</comment>
<proteinExistence type="predicted"/>
<dbReference type="InterPro" id="IPR000715">
    <property type="entry name" value="Glycosyl_transferase_4"/>
</dbReference>
<feature type="transmembrane region" description="Helical" evidence="8">
    <location>
        <begin position="105"/>
        <end position="122"/>
    </location>
</feature>
<reference evidence="10" key="1">
    <citation type="journal article" date="2019" name="J. Bacteriol.">
        <title>A Mutagenic Screen Identifies a TonB-Dependent Receptor Required for the Lanthanide Metal Switch in the Type I Methanotroph 'Methylotuvimicrobium buryatense' 5GB1C.</title>
        <authorList>
            <person name="Groom J.D."/>
            <person name="Ford S.M."/>
            <person name="Pesesky M.W."/>
            <person name="Lidstrom M.E."/>
        </authorList>
    </citation>
    <scope>NUCLEOTIDE SEQUENCE [LARGE SCALE GENOMIC DNA]</scope>
    <source>
        <strain evidence="10">5GB1C</strain>
    </source>
</reference>
<dbReference type="OrthoDB" id="9783652at2"/>
<evidence type="ECO:0000256" key="1">
    <source>
        <dbReference type="ARBA" id="ARBA00004651"/>
    </source>
</evidence>
<keyword evidence="6 8" id="KW-0472">Membrane</keyword>
<dbReference type="GO" id="GO:0016780">
    <property type="term" value="F:phosphotransferase activity, for other substituted phosphate groups"/>
    <property type="evidence" value="ECO:0007669"/>
    <property type="project" value="InterPro"/>
</dbReference>
<keyword evidence="3" id="KW-0808">Transferase</keyword>
<feature type="binding site" evidence="7">
    <location>
        <position position="154"/>
    </location>
    <ligand>
        <name>Mg(2+)</name>
        <dbReference type="ChEBI" id="CHEBI:18420"/>
    </ligand>
</feature>
<feature type="transmembrane region" description="Helical" evidence="8">
    <location>
        <begin position="6"/>
        <end position="27"/>
    </location>
</feature>
<keyword evidence="5 8" id="KW-1133">Transmembrane helix</keyword>
<keyword evidence="2" id="KW-1003">Cell membrane</keyword>
<keyword evidence="10" id="KW-1185">Reference proteome</keyword>
<protein>
    <submittedName>
        <fullName evidence="9">Glycosyltransferase family 4 protein</fullName>
    </submittedName>
</protein>
<feature type="transmembrane region" description="Helical" evidence="8">
    <location>
        <begin position="128"/>
        <end position="150"/>
    </location>
</feature>
<dbReference type="GO" id="GO:0009103">
    <property type="term" value="P:lipopolysaccharide biosynthetic process"/>
    <property type="evidence" value="ECO:0007669"/>
    <property type="project" value="TreeGrafter"/>
</dbReference>
<dbReference type="AlphaFoldDB" id="A0A4P9UIH9"/>
<comment type="cofactor">
    <cofactor evidence="7">
        <name>Mg(2+)</name>
        <dbReference type="ChEBI" id="CHEBI:18420"/>
    </cofactor>
</comment>
<keyword evidence="7" id="KW-0460">Magnesium</keyword>
<gene>
    <name evidence="9" type="ORF">EQU24_00390</name>
</gene>